<dbReference type="InterPro" id="IPR004360">
    <property type="entry name" value="Glyas_Fos-R_dOase_dom"/>
</dbReference>
<dbReference type="CDD" id="cd08347">
    <property type="entry name" value="PcpA_C_like"/>
    <property type="match status" value="1"/>
</dbReference>
<dbReference type="AlphaFoldDB" id="A0AAC9JT32"/>
<dbReference type="Gene3D" id="3.10.180.10">
    <property type="entry name" value="2,3-Dihydroxybiphenyl 1,2-Dioxygenase, domain 1"/>
    <property type="match status" value="2"/>
</dbReference>
<evidence type="ECO:0000313" key="2">
    <source>
        <dbReference type="EMBL" id="APF37839.1"/>
    </source>
</evidence>
<gene>
    <name evidence="2" type="ORF">BOQ54_11270</name>
</gene>
<accession>A0AAC9JT32</accession>
<dbReference type="PANTHER" id="PTHR36110:SF2">
    <property type="entry name" value="RING-CLEAVING DIOXYGENASE MHQE-RELATED"/>
    <property type="match status" value="1"/>
</dbReference>
<evidence type="ECO:0000313" key="3">
    <source>
        <dbReference type="Proteomes" id="UP000182703"/>
    </source>
</evidence>
<feature type="domain" description="VOC" evidence="1">
    <location>
        <begin position="6"/>
        <end position="131"/>
    </location>
</feature>
<keyword evidence="3" id="KW-1185">Reference proteome</keyword>
<reference evidence="2 3" key="1">
    <citation type="submission" date="2016-11" db="EMBL/GenBank/DDBJ databases">
        <title>Complete genome sequence of the aerobically denitrifying bacterium Chelatococcus daeguensis TAD1.</title>
        <authorList>
            <person name="Yang Y."/>
            <person name="Huang S."/>
            <person name="Lin E."/>
        </authorList>
    </citation>
    <scope>NUCLEOTIDE SEQUENCE [LARGE SCALE GENOMIC DNA]</scope>
    <source>
        <strain evidence="2 3">TAD1</strain>
    </source>
</reference>
<protein>
    <submittedName>
        <fullName evidence="2">Ring-cleaving dioxygenase</fullName>
    </submittedName>
</protein>
<dbReference type="RefSeq" id="WP_071923947.1">
    <property type="nucleotide sequence ID" value="NZ_CP018095.1"/>
</dbReference>
<sequence>MARSAGIHHVTAIASDPRRNLDFYTRVLGLRFVKKTVNFDDPSTYHFYFGDEEGNPGTILTFFPWSHVAPGRPGVGQTLETAFLIPEEALGFWTERLVTLGVTHEAPIRRFDRTVLPFRDPDGMRLALVATPGLVASRAWTTADIPAEAAVRGFAGVTLLVDRPEPTAAVLTEVFGFVEVGRTENLVRYRGEAEVGGYVDLRIAGGFLPGTMGAGSVHHVAFRAAGDADQAAMAKALREKLGIVTTEQKERNYFRSVYFRDPGGVIFEIATDDPGFGIDESFEALGTSLKLPPFYEKDRERIEAVLPALD</sequence>
<feature type="domain" description="VOC" evidence="1">
    <location>
        <begin position="153"/>
        <end position="272"/>
    </location>
</feature>
<dbReference type="Proteomes" id="UP000182703">
    <property type="component" value="Chromosome"/>
</dbReference>
<dbReference type="InterPro" id="IPR052537">
    <property type="entry name" value="Extradiol_RC_dioxygenase"/>
</dbReference>
<dbReference type="EMBL" id="CP018095">
    <property type="protein sequence ID" value="APF37839.1"/>
    <property type="molecule type" value="Genomic_DNA"/>
</dbReference>
<dbReference type="Pfam" id="PF00903">
    <property type="entry name" value="Glyoxalase"/>
    <property type="match status" value="2"/>
</dbReference>
<keyword evidence="2" id="KW-0223">Dioxygenase</keyword>
<organism evidence="2 3">
    <name type="scientific">Chelatococcus daeguensis</name>
    <dbReference type="NCBI Taxonomy" id="444444"/>
    <lineage>
        <taxon>Bacteria</taxon>
        <taxon>Pseudomonadati</taxon>
        <taxon>Pseudomonadota</taxon>
        <taxon>Alphaproteobacteria</taxon>
        <taxon>Hyphomicrobiales</taxon>
        <taxon>Chelatococcaceae</taxon>
        <taxon>Chelatococcus</taxon>
    </lineage>
</organism>
<dbReference type="PANTHER" id="PTHR36110">
    <property type="entry name" value="RING-CLEAVING DIOXYGENASE MHQE-RELATED"/>
    <property type="match status" value="1"/>
</dbReference>
<dbReference type="KEGG" id="cdq:BOQ54_11270"/>
<dbReference type="GO" id="GO:0051213">
    <property type="term" value="F:dioxygenase activity"/>
    <property type="evidence" value="ECO:0007669"/>
    <property type="project" value="UniProtKB-KW"/>
</dbReference>
<name>A0AAC9JT32_9HYPH</name>
<dbReference type="SUPFAM" id="SSF54593">
    <property type="entry name" value="Glyoxalase/Bleomycin resistance protein/Dihydroxybiphenyl dioxygenase"/>
    <property type="match status" value="1"/>
</dbReference>
<dbReference type="InterPro" id="IPR037523">
    <property type="entry name" value="VOC_core"/>
</dbReference>
<dbReference type="PROSITE" id="PS51819">
    <property type="entry name" value="VOC"/>
    <property type="match status" value="2"/>
</dbReference>
<keyword evidence="2" id="KW-0560">Oxidoreductase</keyword>
<evidence type="ECO:0000259" key="1">
    <source>
        <dbReference type="PROSITE" id="PS51819"/>
    </source>
</evidence>
<proteinExistence type="predicted"/>
<dbReference type="InterPro" id="IPR029068">
    <property type="entry name" value="Glyas_Bleomycin-R_OHBP_Dase"/>
</dbReference>